<evidence type="ECO:0000256" key="4">
    <source>
        <dbReference type="ARBA" id="ARBA00017309"/>
    </source>
</evidence>
<dbReference type="STRING" id="6290.A0A0N4W611"/>
<evidence type="ECO:0000256" key="1">
    <source>
        <dbReference type="ARBA" id="ARBA00005188"/>
    </source>
</evidence>
<dbReference type="Gene3D" id="3.60.110.10">
    <property type="entry name" value="Carbon-nitrogen hydrolase"/>
    <property type="match status" value="1"/>
</dbReference>
<evidence type="ECO:0000256" key="2">
    <source>
        <dbReference type="ARBA" id="ARBA00007145"/>
    </source>
</evidence>
<keyword evidence="6 10" id="KW-0547">Nucleotide-binding</keyword>
<dbReference type="SUPFAM" id="SSF52402">
    <property type="entry name" value="Adenine nucleotide alpha hydrolases-like"/>
    <property type="match status" value="1"/>
</dbReference>
<evidence type="ECO:0000313" key="14">
    <source>
        <dbReference type="WBParaSite" id="HPLM_0000544901-mRNA-1"/>
    </source>
</evidence>
<dbReference type="PANTHER" id="PTHR23090:SF9">
    <property type="entry name" value="GLUTAMINE-DEPENDENT NAD(+) SYNTHETASE"/>
    <property type="match status" value="1"/>
</dbReference>
<accession>A0A0N4W611</accession>
<dbReference type="InterPro" id="IPR014729">
    <property type="entry name" value="Rossmann-like_a/b/a_fold"/>
</dbReference>
<keyword evidence="8 10" id="KW-0520">NAD</keyword>
<dbReference type="InterPro" id="IPR014445">
    <property type="entry name" value="Gln-dep_NAD_synthase"/>
</dbReference>
<reference evidence="12 13" key="2">
    <citation type="submission" date="2018-11" db="EMBL/GenBank/DDBJ databases">
        <authorList>
            <consortium name="Pathogen Informatics"/>
        </authorList>
    </citation>
    <scope>NUCLEOTIDE SEQUENCE [LARGE SCALE GENOMIC DNA]</scope>
    <source>
        <strain evidence="12 13">MHpl1</strain>
    </source>
</reference>
<evidence type="ECO:0000256" key="8">
    <source>
        <dbReference type="ARBA" id="ARBA00023027"/>
    </source>
</evidence>
<reference evidence="14" key="1">
    <citation type="submission" date="2017-02" db="UniProtKB">
        <authorList>
            <consortium name="WormBaseParasite"/>
        </authorList>
    </citation>
    <scope>IDENTIFICATION</scope>
</reference>
<evidence type="ECO:0000256" key="5">
    <source>
        <dbReference type="ARBA" id="ARBA00022598"/>
    </source>
</evidence>
<evidence type="ECO:0000259" key="11">
    <source>
        <dbReference type="PROSITE" id="PS50263"/>
    </source>
</evidence>
<evidence type="ECO:0000256" key="6">
    <source>
        <dbReference type="ARBA" id="ARBA00022741"/>
    </source>
</evidence>
<dbReference type="GO" id="GO:0005737">
    <property type="term" value="C:cytoplasm"/>
    <property type="evidence" value="ECO:0007669"/>
    <property type="project" value="InterPro"/>
</dbReference>
<keyword evidence="5 10" id="KW-0436">Ligase</keyword>
<dbReference type="SUPFAM" id="SSF56317">
    <property type="entry name" value="Carbon-nitrogen hydrolase"/>
    <property type="match status" value="1"/>
</dbReference>
<proteinExistence type="inferred from homology"/>
<dbReference type="AlphaFoldDB" id="A0A0N4W611"/>
<dbReference type="Pfam" id="PF02540">
    <property type="entry name" value="NAD_synthase"/>
    <property type="match status" value="1"/>
</dbReference>
<comment type="pathway">
    <text evidence="1 10">Cofactor biosynthesis; NAD(+) biosynthesis; NAD(+) from deamido-NAD(+) (L-Gln route): step 1/1.</text>
</comment>
<dbReference type="Proteomes" id="UP000268014">
    <property type="component" value="Unassembled WGS sequence"/>
</dbReference>
<comment type="catalytic activity">
    <reaction evidence="10">
        <text>deamido-NAD(+) + L-glutamine + ATP + H2O = L-glutamate + AMP + diphosphate + NAD(+) + H(+)</text>
        <dbReference type="Rhea" id="RHEA:24384"/>
        <dbReference type="ChEBI" id="CHEBI:15377"/>
        <dbReference type="ChEBI" id="CHEBI:15378"/>
        <dbReference type="ChEBI" id="CHEBI:29985"/>
        <dbReference type="ChEBI" id="CHEBI:30616"/>
        <dbReference type="ChEBI" id="CHEBI:33019"/>
        <dbReference type="ChEBI" id="CHEBI:57540"/>
        <dbReference type="ChEBI" id="CHEBI:58359"/>
        <dbReference type="ChEBI" id="CHEBI:58437"/>
        <dbReference type="ChEBI" id="CHEBI:456215"/>
        <dbReference type="EC" id="6.3.5.1"/>
    </reaction>
</comment>
<evidence type="ECO:0000313" key="13">
    <source>
        <dbReference type="Proteomes" id="UP000268014"/>
    </source>
</evidence>
<dbReference type="CDD" id="cd00553">
    <property type="entry name" value="NAD_synthase"/>
    <property type="match status" value="1"/>
</dbReference>
<dbReference type="GO" id="GO:0003952">
    <property type="term" value="F:NAD+ synthase (glutamine-hydrolyzing) activity"/>
    <property type="evidence" value="ECO:0007669"/>
    <property type="project" value="UniProtKB-UniRule"/>
</dbReference>
<dbReference type="OMA" id="TSQEVCN"/>
<dbReference type="Pfam" id="PF00795">
    <property type="entry name" value="CN_hydrolase"/>
    <property type="match status" value="1"/>
</dbReference>
<dbReference type="HAMAP" id="MF_02090">
    <property type="entry name" value="NadE_glutamine_dep"/>
    <property type="match status" value="1"/>
</dbReference>
<dbReference type="Gene3D" id="3.40.50.620">
    <property type="entry name" value="HUPs"/>
    <property type="match status" value="1"/>
</dbReference>
<evidence type="ECO:0000313" key="12">
    <source>
        <dbReference type="EMBL" id="VDO26009.1"/>
    </source>
</evidence>
<dbReference type="EMBL" id="UZAF01016338">
    <property type="protein sequence ID" value="VDO26009.1"/>
    <property type="molecule type" value="Genomic_DNA"/>
</dbReference>
<organism evidence="14">
    <name type="scientific">Haemonchus placei</name>
    <name type="common">Barber's pole worm</name>
    <dbReference type="NCBI Taxonomy" id="6290"/>
    <lineage>
        <taxon>Eukaryota</taxon>
        <taxon>Metazoa</taxon>
        <taxon>Ecdysozoa</taxon>
        <taxon>Nematoda</taxon>
        <taxon>Chromadorea</taxon>
        <taxon>Rhabditida</taxon>
        <taxon>Rhabditina</taxon>
        <taxon>Rhabditomorpha</taxon>
        <taxon>Strongyloidea</taxon>
        <taxon>Trichostrongylidae</taxon>
        <taxon>Haemonchus</taxon>
    </lineage>
</organism>
<evidence type="ECO:0000256" key="3">
    <source>
        <dbReference type="ARBA" id="ARBA00012743"/>
    </source>
</evidence>
<dbReference type="CDD" id="cd07570">
    <property type="entry name" value="GAT_Gln-NAD-synth"/>
    <property type="match status" value="1"/>
</dbReference>
<comment type="similarity">
    <text evidence="2 10">In the C-terminal section; belongs to the NAD synthetase family.</text>
</comment>
<dbReference type="GO" id="GO:0004359">
    <property type="term" value="F:glutaminase activity"/>
    <property type="evidence" value="ECO:0007669"/>
    <property type="project" value="InterPro"/>
</dbReference>
<dbReference type="InterPro" id="IPR003010">
    <property type="entry name" value="C-N_Hydrolase"/>
</dbReference>
<dbReference type="FunFam" id="3.40.50.620:FF:000036">
    <property type="entry name" value="Glutamine-dependent NAD(+) synthetase"/>
    <property type="match status" value="1"/>
</dbReference>
<dbReference type="InterPro" id="IPR036526">
    <property type="entry name" value="C-N_Hydrolase_sf"/>
</dbReference>
<dbReference type="EC" id="6.3.5.1" evidence="3 10"/>
<keyword evidence="7 10" id="KW-0067">ATP-binding</keyword>
<dbReference type="InterPro" id="IPR022310">
    <property type="entry name" value="NAD/GMP_synthase"/>
</dbReference>
<evidence type="ECO:0000256" key="10">
    <source>
        <dbReference type="PIRNR" id="PIRNR006630"/>
    </source>
</evidence>
<dbReference type="NCBIfam" id="TIGR00552">
    <property type="entry name" value="nadE"/>
    <property type="match status" value="1"/>
</dbReference>
<dbReference type="PANTHER" id="PTHR23090">
    <property type="entry name" value="NH 3 /GLUTAMINE-DEPENDENT NAD + SYNTHETASE"/>
    <property type="match status" value="1"/>
</dbReference>
<dbReference type="UniPathway" id="UPA00253">
    <property type="reaction ID" value="UER00334"/>
</dbReference>
<dbReference type="WBParaSite" id="HPLM_0000544901-mRNA-1">
    <property type="protein sequence ID" value="HPLM_0000544901-mRNA-1"/>
    <property type="gene ID" value="HPLM_0000544901"/>
</dbReference>
<evidence type="ECO:0000256" key="9">
    <source>
        <dbReference type="ARBA" id="ARBA00030681"/>
    </source>
</evidence>
<gene>
    <name evidence="12" type="ORF">HPLM_LOCUS5441</name>
</gene>
<dbReference type="GO" id="GO:0005524">
    <property type="term" value="F:ATP binding"/>
    <property type="evidence" value="ECO:0007669"/>
    <property type="project" value="UniProtKB-UniRule"/>
</dbReference>
<dbReference type="GO" id="GO:0009435">
    <property type="term" value="P:NAD+ biosynthetic process"/>
    <property type="evidence" value="ECO:0007669"/>
    <property type="project" value="UniProtKB-UniRule"/>
</dbReference>
<keyword evidence="13" id="KW-1185">Reference proteome</keyword>
<dbReference type="PIRSF" id="PIRSF006630">
    <property type="entry name" value="NADS_GAT"/>
    <property type="match status" value="1"/>
</dbReference>
<feature type="domain" description="CN hydrolase" evidence="11">
    <location>
        <begin position="9"/>
        <end position="280"/>
    </location>
</feature>
<sequence>MASSWNRHVRLSVCTVNNWALDFKGNLQRILKTCEDAYKEGARLRLGPELEICGYGCADHHFEIDTEIHSWEMLKEIVDKSKNWPNLLIVTGMPVRHRMLLYNCLVSVMNGKILLIRPKLVLCDDDVYRESRWFVRWSKPLTTVPFQLDESIGFEQKTVPFGDGVLYSTDNVTIGFEICEELWAAHSRHIELGLRGVDIVCNGSGSIHILGKSNYRVNQLILGGSEKTGGIYLFSNYRGCDGDRVYYDGSSTIAQNGKLYAQIHQFDIEDTCVATAVLDLNETISARNKKSSNCYESALLPEYATISFDGKLTLDQPVQCLTKEITNVERLQLDPIEELCHGPPAWLWHYLRRSKMGGFFLPLSGGQDSSSVAAMVRLMCNKVCGAVKHRRLTDGEFVLRLRRECMNTICGDDPAYYLNGQRVGEDPAELCHKLFFTCYMASEHSSAHTRACADGLAKDINSNHSSMFIDSVISAALSAFKLAMGFIPSFNSNDSREGLALQNLQARIRMVFAYLFAQLSLIVEGRPGSLLVLGSSNVDELLVGYMTKYDCSSADINPIGSISKVDLRKFLLKVYNDYGMKSLKAVIDSVPTAELRPLVDGAIAQTDEDEIGLTYDELSVIGQLRRPRCLGPYGTFLALCSMWYPKYSYEEIEAKVRNFFWRYRVNRHKATVATPSYYANWYSPDDHRNDHRPFLYPDMEHQFEMIRKKVRVFMLVVFSRSLAIYVRG</sequence>
<evidence type="ECO:0000256" key="7">
    <source>
        <dbReference type="ARBA" id="ARBA00022840"/>
    </source>
</evidence>
<name>A0A0N4W611_HAEPC</name>
<protein>
    <recommendedName>
        <fullName evidence="4 10">Glutamine-dependent NAD(+) synthetase</fullName>
        <ecNumber evidence="3 10">6.3.5.1</ecNumber>
    </recommendedName>
    <alternativeName>
        <fullName evidence="9 10">NAD(+) synthase [glutamine-hydrolyzing]</fullName>
    </alternativeName>
</protein>
<dbReference type="PROSITE" id="PS50263">
    <property type="entry name" value="CN_HYDROLASE"/>
    <property type="match status" value="1"/>
</dbReference>
<dbReference type="OrthoDB" id="2020662at2759"/>
<dbReference type="InterPro" id="IPR003694">
    <property type="entry name" value="NAD_synthase"/>
</dbReference>